<gene>
    <name evidence="2" type="ORF">H8F21_15680</name>
</gene>
<dbReference type="InterPro" id="IPR018897">
    <property type="entry name" value="Plasmid_conjug_transfer_PilI"/>
</dbReference>
<evidence type="ECO:0000313" key="3">
    <source>
        <dbReference type="Proteomes" id="UP000745663"/>
    </source>
</evidence>
<dbReference type="RefSeq" id="WP_203584919.1">
    <property type="nucleotide sequence ID" value="NZ_JACOPV010000009.1"/>
</dbReference>
<proteinExistence type="predicted"/>
<name>A0ABS2C0Y6_9PSED</name>
<sequence length="183" mass="20643">METQSKRQAMTPHSTKIEVTVRTNEGENKTVPATDLTNANKIAKQLRTHASYMVCIVEDGVRTQRWDRPTVVGENKWRKEELGAFERLGKAREIVKVTEKLVLRCYQVGDSDWVAATSPEEALLVMHQLEGEEDQIAYAVVLSSDEELDQGWAKPDEPEKCVGSLRQWLEAAKKPCWLACTAS</sequence>
<comment type="caution">
    <text evidence="2">The sequence shown here is derived from an EMBL/GenBank/DDBJ whole genome shotgun (WGS) entry which is preliminary data.</text>
</comment>
<dbReference type="EMBL" id="JACOPV010000009">
    <property type="protein sequence ID" value="MBM5459008.1"/>
    <property type="molecule type" value="Genomic_DNA"/>
</dbReference>
<evidence type="ECO:0000313" key="2">
    <source>
        <dbReference type="EMBL" id="MBM5459008.1"/>
    </source>
</evidence>
<dbReference type="Proteomes" id="UP000745663">
    <property type="component" value="Unassembled WGS sequence"/>
</dbReference>
<organism evidence="2 3">
    <name type="scientific">Pseudomonas arcuscaelestis</name>
    <dbReference type="NCBI Taxonomy" id="2710591"/>
    <lineage>
        <taxon>Bacteria</taxon>
        <taxon>Pseudomonadati</taxon>
        <taxon>Pseudomonadota</taxon>
        <taxon>Gammaproteobacteria</taxon>
        <taxon>Pseudomonadales</taxon>
        <taxon>Pseudomonadaceae</taxon>
        <taxon>Pseudomonas</taxon>
    </lineage>
</organism>
<dbReference type="Pfam" id="PF10623">
    <property type="entry name" value="PilI"/>
    <property type="match status" value="1"/>
</dbReference>
<accession>A0ABS2C0Y6</accession>
<feature type="domain" description="Plasmid conjugative transfer protein PilI" evidence="1">
    <location>
        <begin position="16"/>
        <end position="91"/>
    </location>
</feature>
<evidence type="ECO:0000259" key="1">
    <source>
        <dbReference type="Pfam" id="PF10623"/>
    </source>
</evidence>
<keyword evidence="3" id="KW-1185">Reference proteome</keyword>
<reference evidence="2 3" key="1">
    <citation type="submission" date="2020-08" db="EMBL/GenBank/DDBJ databases">
        <title>Description of novel Pseudomonas species.</title>
        <authorList>
            <person name="Duman M."/>
            <person name="Mulet M."/>
            <person name="Altun S."/>
            <person name="Saticioglu I.B."/>
            <person name="Lalucat J."/>
            <person name="Garcia-Valdes E."/>
        </authorList>
    </citation>
    <scope>NUCLEOTIDE SEQUENCE [LARGE SCALE GENOMIC DNA]</scope>
    <source>
        <strain evidence="2 3">P66</strain>
    </source>
</reference>
<protein>
    <recommendedName>
        <fullName evidence="1">Plasmid conjugative transfer protein PilI domain-containing protein</fullName>
    </recommendedName>
</protein>